<dbReference type="InterPro" id="IPR029058">
    <property type="entry name" value="AB_hydrolase_fold"/>
</dbReference>
<dbReference type="Proteomes" id="UP000023703">
    <property type="component" value="Chromosome"/>
</dbReference>
<dbReference type="KEGG" id="cgy:CGLY_11555"/>
<dbReference type="InterPro" id="IPR026968">
    <property type="entry name" value="PcaD/CatD"/>
</dbReference>
<dbReference type="InterPro" id="IPR000639">
    <property type="entry name" value="Epox_hydrolase-like"/>
</dbReference>
<dbReference type="PRINTS" id="PR00412">
    <property type="entry name" value="EPOXHYDRLASE"/>
</dbReference>
<dbReference type="RefSeq" id="WP_038549597.1">
    <property type="nucleotide sequence ID" value="NZ_CP006842.1"/>
</dbReference>
<dbReference type="STRING" id="1404245.CGLY_11555"/>
<dbReference type="Gene3D" id="3.40.50.1820">
    <property type="entry name" value="alpha/beta hydrolase"/>
    <property type="match status" value="1"/>
</dbReference>
<dbReference type="ESTHER" id="9cory-x5eds9">
    <property type="family name" value="Carboxymethylbutenolide_lactonase"/>
</dbReference>
<dbReference type="SUPFAM" id="SSF53474">
    <property type="entry name" value="alpha/beta-Hydrolases"/>
    <property type="match status" value="1"/>
</dbReference>
<dbReference type="HOGENOM" id="CLU_020336_50_3_11"/>
<sequence length="264" mass="27666">MTSTNSGTSPLILHADAYGPADAETVVLLGSLGSTTEMWLPQLDGLSTRRRVIALDHRGHGRSPMPPTASGNSTVPDLAADVLHTLDGLNVGRFTVVGLSLGGAVAQYLAATSDRVDAAVFICTAAKFGEPSGWVERAHTARTDGVGALADAVITRWFSPAYREQNPATTDHYRDMIAATPDEGYAACCDALSQWDFTSRLGDITVPTLVIAGEHDPSTAPETVKVIADGIDGSSYAVLSPAAHLPNLEQPETVNGLIRGFLAD</sequence>
<dbReference type="eggNOG" id="COG0596">
    <property type="taxonomic scope" value="Bacteria"/>
</dbReference>
<evidence type="ECO:0000313" key="3">
    <source>
        <dbReference type="Proteomes" id="UP000023703"/>
    </source>
</evidence>
<dbReference type="PANTHER" id="PTHR43798:SF33">
    <property type="entry name" value="HYDROLASE, PUTATIVE (AFU_ORTHOLOGUE AFUA_2G14860)-RELATED"/>
    <property type="match status" value="1"/>
</dbReference>
<accession>X5EDS9</accession>
<evidence type="ECO:0000259" key="1">
    <source>
        <dbReference type="Pfam" id="PF00561"/>
    </source>
</evidence>
<keyword evidence="2" id="KW-0378">Hydrolase</keyword>
<protein>
    <submittedName>
        <fullName evidence="2">Putative 3-oxoadipate enol-lactone hydrolase/4-carboxymuconolactone decarboxylase</fullName>
        <ecNumber evidence="2">4.1.1.44</ecNumber>
    </submittedName>
</protein>
<dbReference type="PANTHER" id="PTHR43798">
    <property type="entry name" value="MONOACYLGLYCEROL LIPASE"/>
    <property type="match status" value="1"/>
</dbReference>
<dbReference type="EC" id="4.1.1.44" evidence="2"/>
<keyword evidence="2" id="KW-0456">Lyase</keyword>
<dbReference type="GO" id="GO:0047570">
    <property type="term" value="F:3-oxoadipate enol-lactonase activity"/>
    <property type="evidence" value="ECO:0007669"/>
    <property type="project" value="InterPro"/>
</dbReference>
<gene>
    <name evidence="2" type="ORF">CGLY_11555</name>
</gene>
<organism evidence="2 3">
    <name type="scientific">Corynebacterium glyciniphilum AJ 3170</name>
    <dbReference type="NCBI Taxonomy" id="1404245"/>
    <lineage>
        <taxon>Bacteria</taxon>
        <taxon>Bacillati</taxon>
        <taxon>Actinomycetota</taxon>
        <taxon>Actinomycetes</taxon>
        <taxon>Mycobacteriales</taxon>
        <taxon>Corynebacteriaceae</taxon>
        <taxon>Corynebacterium</taxon>
    </lineage>
</organism>
<evidence type="ECO:0000313" key="2">
    <source>
        <dbReference type="EMBL" id="AHW64756.1"/>
    </source>
</evidence>
<dbReference type="NCBIfam" id="TIGR02427">
    <property type="entry name" value="protocat_pcaD"/>
    <property type="match status" value="1"/>
</dbReference>
<dbReference type="GO" id="GO:0042952">
    <property type="term" value="P:beta-ketoadipate pathway"/>
    <property type="evidence" value="ECO:0007669"/>
    <property type="project" value="InterPro"/>
</dbReference>
<dbReference type="Pfam" id="PF00561">
    <property type="entry name" value="Abhydrolase_1"/>
    <property type="match status" value="1"/>
</dbReference>
<reference evidence="2 3" key="1">
    <citation type="journal article" date="2015" name="Int. J. Syst. Evol. Microbiol.">
        <title>Revisiting Corynebacterium glyciniphilum (ex Kubota et al., 1972) sp. nov., nom. rev., isolated from putrefied banana.</title>
        <authorList>
            <person name="Al-Dilaimi A."/>
            <person name="Bednarz H."/>
            <person name="Lomker A."/>
            <person name="Niehaus K."/>
            <person name="Kalinowski J."/>
            <person name="Ruckert C."/>
        </authorList>
    </citation>
    <scope>NUCLEOTIDE SEQUENCE [LARGE SCALE GENOMIC DNA]</scope>
    <source>
        <strain evidence="2">AJ 3170</strain>
    </source>
</reference>
<proteinExistence type="predicted"/>
<dbReference type="InterPro" id="IPR000073">
    <property type="entry name" value="AB_hydrolase_1"/>
</dbReference>
<dbReference type="PRINTS" id="PR00111">
    <property type="entry name" value="ABHYDROLASE"/>
</dbReference>
<name>X5EDS9_9CORY</name>
<dbReference type="OrthoDB" id="9802489at2"/>
<dbReference type="AlphaFoldDB" id="X5EDS9"/>
<keyword evidence="3" id="KW-1185">Reference proteome</keyword>
<dbReference type="InterPro" id="IPR050266">
    <property type="entry name" value="AB_hydrolase_sf"/>
</dbReference>
<dbReference type="GO" id="GO:0047575">
    <property type="term" value="F:4-carboxymuconolactone decarboxylase activity"/>
    <property type="evidence" value="ECO:0007669"/>
    <property type="project" value="UniProtKB-EC"/>
</dbReference>
<dbReference type="EMBL" id="CP006842">
    <property type="protein sequence ID" value="AHW64756.1"/>
    <property type="molecule type" value="Genomic_DNA"/>
</dbReference>
<dbReference type="GO" id="GO:0016020">
    <property type="term" value="C:membrane"/>
    <property type="evidence" value="ECO:0007669"/>
    <property type="project" value="TreeGrafter"/>
</dbReference>
<feature type="domain" description="AB hydrolase-1" evidence="1">
    <location>
        <begin position="25"/>
        <end position="250"/>
    </location>
</feature>